<accession>A0ABS8D8D9</accession>
<evidence type="ECO:0000256" key="2">
    <source>
        <dbReference type="ARBA" id="ARBA00023027"/>
    </source>
</evidence>
<dbReference type="CDD" id="cd12164">
    <property type="entry name" value="GDH_like_2"/>
    <property type="match status" value="1"/>
</dbReference>
<evidence type="ECO:0000259" key="3">
    <source>
        <dbReference type="Pfam" id="PF02826"/>
    </source>
</evidence>
<name>A0ABS8D8D9_9NEIS</name>
<sequence>MRVVFYSEGDSRQIWEKAFQQYLPNLELEDWETAPAGADYAIAWKPPVRLFEKQTSLKAMFALGAGVDALLPFCPPSLPLYRLENSGMAEQMADYVTRMLLDWFYYDAQYRQQQQKSIWHPHQLLNKQDWPVCVLGLGQLGAVVAKRCQTLGFPVIGWRNQNIPVDGIETVYGQEGLTNALSRCKVLVNLLPLTADTENILSKALFSQMPKGSYLINIARGAQLVEKDLLEALENGQLSGAALDVFKTEPLPASHIFWSHAKIRVTPHIAGITPMQDSVAQIAAKLTLVLEGKSPSGLVDRTKGY</sequence>
<reference evidence="4" key="1">
    <citation type="submission" date="2021-10" db="EMBL/GenBank/DDBJ databases">
        <title>The complete genome sequence of Leeia sp. TBRC 13508.</title>
        <authorList>
            <person name="Charoenyingcharoen P."/>
            <person name="Yukphan P."/>
        </authorList>
    </citation>
    <scope>NUCLEOTIDE SEQUENCE</scope>
    <source>
        <strain evidence="4">TBRC 13508</strain>
    </source>
</reference>
<evidence type="ECO:0000256" key="1">
    <source>
        <dbReference type="ARBA" id="ARBA00023002"/>
    </source>
</evidence>
<dbReference type="InterPro" id="IPR036291">
    <property type="entry name" value="NAD(P)-bd_dom_sf"/>
</dbReference>
<dbReference type="InterPro" id="IPR006140">
    <property type="entry name" value="D-isomer_DH_NAD-bd"/>
</dbReference>
<protein>
    <submittedName>
        <fullName evidence="4">Glyoxylate/hydroxypyruvate reductase A</fullName>
    </submittedName>
</protein>
<proteinExistence type="predicted"/>
<dbReference type="SUPFAM" id="SSF51735">
    <property type="entry name" value="NAD(P)-binding Rossmann-fold domains"/>
    <property type="match status" value="1"/>
</dbReference>
<evidence type="ECO:0000313" key="5">
    <source>
        <dbReference type="Proteomes" id="UP001165395"/>
    </source>
</evidence>
<dbReference type="RefSeq" id="WP_227181201.1">
    <property type="nucleotide sequence ID" value="NZ_JAJBZT010000006.1"/>
</dbReference>
<dbReference type="Pfam" id="PF02826">
    <property type="entry name" value="2-Hacid_dh_C"/>
    <property type="match status" value="1"/>
</dbReference>
<feature type="domain" description="D-isomer specific 2-hydroxyacid dehydrogenase NAD-binding" evidence="3">
    <location>
        <begin position="108"/>
        <end position="270"/>
    </location>
</feature>
<dbReference type="Gene3D" id="3.40.50.720">
    <property type="entry name" value="NAD(P)-binding Rossmann-like Domain"/>
    <property type="match status" value="2"/>
</dbReference>
<organism evidence="4 5">
    <name type="scientific">Leeia speluncae</name>
    <dbReference type="NCBI Taxonomy" id="2884804"/>
    <lineage>
        <taxon>Bacteria</taxon>
        <taxon>Pseudomonadati</taxon>
        <taxon>Pseudomonadota</taxon>
        <taxon>Betaproteobacteria</taxon>
        <taxon>Neisseriales</taxon>
        <taxon>Leeiaceae</taxon>
        <taxon>Leeia</taxon>
    </lineage>
</organism>
<keyword evidence="1" id="KW-0560">Oxidoreductase</keyword>
<keyword evidence="2" id="KW-0520">NAD</keyword>
<dbReference type="Proteomes" id="UP001165395">
    <property type="component" value="Unassembled WGS sequence"/>
</dbReference>
<gene>
    <name evidence="4" type="ORF">LIN78_12630</name>
</gene>
<evidence type="ECO:0000313" key="4">
    <source>
        <dbReference type="EMBL" id="MCB6184392.1"/>
    </source>
</evidence>
<dbReference type="PANTHER" id="PTHR43333:SF1">
    <property type="entry name" value="D-ISOMER SPECIFIC 2-HYDROXYACID DEHYDROGENASE NAD-BINDING DOMAIN-CONTAINING PROTEIN"/>
    <property type="match status" value="1"/>
</dbReference>
<dbReference type="PANTHER" id="PTHR43333">
    <property type="entry name" value="2-HACID_DH_C DOMAIN-CONTAINING PROTEIN"/>
    <property type="match status" value="1"/>
</dbReference>
<comment type="caution">
    <text evidence="4">The sequence shown here is derived from an EMBL/GenBank/DDBJ whole genome shotgun (WGS) entry which is preliminary data.</text>
</comment>
<dbReference type="EMBL" id="JAJBZT010000006">
    <property type="protein sequence ID" value="MCB6184392.1"/>
    <property type="molecule type" value="Genomic_DNA"/>
</dbReference>
<keyword evidence="5" id="KW-1185">Reference proteome</keyword>